<dbReference type="InterPro" id="IPR036427">
    <property type="entry name" value="Bromodomain-like_sf"/>
</dbReference>
<dbReference type="InterPro" id="IPR001487">
    <property type="entry name" value="Bromodomain"/>
</dbReference>
<dbReference type="SUPFAM" id="SSF47370">
    <property type="entry name" value="Bromodomain"/>
    <property type="match status" value="1"/>
</dbReference>
<dbReference type="PANTHER" id="PTHR22880">
    <property type="entry name" value="FALZ-RELATED BROMODOMAIN-CONTAINING PROTEINS"/>
    <property type="match status" value="1"/>
</dbReference>
<sequence length="135" mass="15671">MTVFPFAVNLFWITLNSSSIPHAKDIGTIRKRLRNNFIKAHECLANFQRMFCNAYTYNSPGSQLYIYAESLEVAFMLMLIERPRPEVEQTVPARGGRRERASEGENLSRVKKRNNRGMFKTWLAVVLLYFCGIFV</sequence>
<dbReference type="InterPro" id="IPR050935">
    <property type="entry name" value="Bromo_chromatin_reader"/>
</dbReference>
<protein>
    <recommendedName>
        <fullName evidence="4">Bromo domain-containing protein</fullName>
    </recommendedName>
</protein>
<keyword evidence="1" id="KW-0103">Bromodomain</keyword>
<organism evidence="5 6">
    <name type="scientific">Orchesella dallaii</name>
    <dbReference type="NCBI Taxonomy" id="48710"/>
    <lineage>
        <taxon>Eukaryota</taxon>
        <taxon>Metazoa</taxon>
        <taxon>Ecdysozoa</taxon>
        <taxon>Arthropoda</taxon>
        <taxon>Hexapoda</taxon>
        <taxon>Collembola</taxon>
        <taxon>Entomobryomorpha</taxon>
        <taxon>Entomobryoidea</taxon>
        <taxon>Orchesellidae</taxon>
        <taxon>Orchesellinae</taxon>
        <taxon>Orchesella</taxon>
    </lineage>
</organism>
<feature type="chain" id="PRO_5047049809" description="Bromo domain-containing protein" evidence="3">
    <location>
        <begin position="20"/>
        <end position="135"/>
    </location>
</feature>
<dbReference type="Pfam" id="PF00439">
    <property type="entry name" value="Bromodomain"/>
    <property type="match status" value="1"/>
</dbReference>
<dbReference type="Proteomes" id="UP001642540">
    <property type="component" value="Unassembled WGS sequence"/>
</dbReference>
<evidence type="ECO:0000256" key="3">
    <source>
        <dbReference type="SAM" id="SignalP"/>
    </source>
</evidence>
<evidence type="ECO:0000313" key="6">
    <source>
        <dbReference type="Proteomes" id="UP001642540"/>
    </source>
</evidence>
<evidence type="ECO:0000313" key="5">
    <source>
        <dbReference type="EMBL" id="CAL8085761.1"/>
    </source>
</evidence>
<feature type="signal peptide" evidence="3">
    <location>
        <begin position="1"/>
        <end position="19"/>
    </location>
</feature>
<evidence type="ECO:0000256" key="1">
    <source>
        <dbReference type="ARBA" id="ARBA00023117"/>
    </source>
</evidence>
<feature type="domain" description="Bromo" evidence="4">
    <location>
        <begin position="20"/>
        <end position="69"/>
    </location>
</feature>
<reference evidence="5 6" key="1">
    <citation type="submission" date="2024-08" db="EMBL/GenBank/DDBJ databases">
        <authorList>
            <person name="Cucini C."/>
            <person name="Frati F."/>
        </authorList>
    </citation>
    <scope>NUCLEOTIDE SEQUENCE [LARGE SCALE GENOMIC DNA]</scope>
</reference>
<name>A0ABP1Q4P5_9HEXA</name>
<evidence type="ECO:0000256" key="2">
    <source>
        <dbReference type="SAM" id="MobiDB-lite"/>
    </source>
</evidence>
<gene>
    <name evidence="5" type="ORF">ODALV1_LOCUS6223</name>
</gene>
<keyword evidence="3" id="KW-0732">Signal</keyword>
<feature type="region of interest" description="Disordered" evidence="2">
    <location>
        <begin position="89"/>
        <end position="108"/>
    </location>
</feature>
<dbReference type="PANTHER" id="PTHR22880:SF225">
    <property type="entry name" value="BROMODOMAIN-CONTAINING PROTEIN BET-1-RELATED"/>
    <property type="match status" value="1"/>
</dbReference>
<dbReference type="EMBL" id="CAXLJM020000019">
    <property type="protein sequence ID" value="CAL8085761.1"/>
    <property type="molecule type" value="Genomic_DNA"/>
</dbReference>
<accession>A0ABP1Q4P5</accession>
<dbReference type="Gene3D" id="1.20.920.10">
    <property type="entry name" value="Bromodomain-like"/>
    <property type="match status" value="1"/>
</dbReference>
<comment type="caution">
    <text evidence="5">The sequence shown here is derived from an EMBL/GenBank/DDBJ whole genome shotgun (WGS) entry which is preliminary data.</text>
</comment>
<evidence type="ECO:0000259" key="4">
    <source>
        <dbReference type="Pfam" id="PF00439"/>
    </source>
</evidence>
<keyword evidence="6" id="KW-1185">Reference proteome</keyword>
<feature type="compositionally biased region" description="Basic and acidic residues" evidence="2">
    <location>
        <begin position="96"/>
        <end position="108"/>
    </location>
</feature>
<proteinExistence type="predicted"/>